<evidence type="ECO:0000313" key="3">
    <source>
        <dbReference type="Proteomes" id="UP000295188"/>
    </source>
</evidence>
<sequence>MRIRIALTAMLLLAAALLMGMKSTPTNIEFSCNGLKLDDDYATMEKAFGKPWYSDNRMVYGRSVDYYVYHDKTVIGIAKKTGKVVDIVLNDRKYTLAKGVMIGATPYKMQSVYGKGERMNLDGNNYFIYNSQTAPKQRLLLQLDPMEDFLIGVRLTSLPLDDEDADAAMYDDDQAEVDELHTGEIDTSAVTTDKNHDANAKIRINYKKSW</sequence>
<dbReference type="EMBL" id="SMAA01000011">
    <property type="protein sequence ID" value="TCS78171.1"/>
    <property type="molecule type" value="Genomic_DNA"/>
</dbReference>
<proteinExistence type="predicted"/>
<accession>A0A4R3K666</accession>
<reference evidence="2 3" key="1">
    <citation type="submission" date="2019-03" db="EMBL/GenBank/DDBJ databases">
        <title>Genomic Encyclopedia of Type Strains, Phase IV (KMG-IV): sequencing the most valuable type-strain genomes for metagenomic binning, comparative biology and taxonomic classification.</title>
        <authorList>
            <person name="Goeker M."/>
        </authorList>
    </citation>
    <scope>NUCLEOTIDE SEQUENCE [LARGE SCALE GENOMIC DNA]</scope>
    <source>
        <strain evidence="2 3">DSM 20467</strain>
    </source>
</reference>
<evidence type="ECO:0000256" key="1">
    <source>
        <dbReference type="SAM" id="SignalP"/>
    </source>
</evidence>
<organism evidence="2 3">
    <name type="scientific">Pectinatus cerevisiiphilus</name>
    <dbReference type="NCBI Taxonomy" id="86956"/>
    <lineage>
        <taxon>Bacteria</taxon>
        <taxon>Bacillati</taxon>
        <taxon>Bacillota</taxon>
        <taxon>Negativicutes</taxon>
        <taxon>Selenomonadales</taxon>
        <taxon>Selenomonadaceae</taxon>
        <taxon>Pectinatus</taxon>
    </lineage>
</organism>
<keyword evidence="1" id="KW-0732">Signal</keyword>
<feature type="signal peptide" evidence="1">
    <location>
        <begin position="1"/>
        <end position="20"/>
    </location>
</feature>
<name>A0A4R3K666_9FIRM</name>
<keyword evidence="3" id="KW-1185">Reference proteome</keyword>
<protein>
    <submittedName>
        <fullName evidence="2">Uncharacterized protein</fullName>
    </submittedName>
</protein>
<evidence type="ECO:0000313" key="2">
    <source>
        <dbReference type="EMBL" id="TCS78171.1"/>
    </source>
</evidence>
<dbReference type="AlphaFoldDB" id="A0A4R3K666"/>
<dbReference type="RefSeq" id="WP_132550176.1">
    <property type="nucleotide sequence ID" value="NZ_SMAA01000011.1"/>
</dbReference>
<dbReference type="OrthoDB" id="1664973at2"/>
<gene>
    <name evidence="2" type="ORF">EDC37_11128</name>
</gene>
<dbReference type="Proteomes" id="UP000295188">
    <property type="component" value="Unassembled WGS sequence"/>
</dbReference>
<comment type="caution">
    <text evidence="2">The sequence shown here is derived from an EMBL/GenBank/DDBJ whole genome shotgun (WGS) entry which is preliminary data.</text>
</comment>
<feature type="chain" id="PRO_5039540437" evidence="1">
    <location>
        <begin position="21"/>
        <end position="210"/>
    </location>
</feature>